<sequence length="253" mass="27617">MRRIAIFLSLLSLAITAQAANPSSDEQHFVATLHLGATPQVHYLDANGKSIDYTNFAQQMHEGRRHYSITHDTEAGMAVLRLRPAGARAGEPGRFAFGRSDTFPPFELPSLRGSTQRLSDFHGHYTLVSFFFAECAPCIAEVPTLNAYALEHGDMNFVAITYENADTARQFVKERGLDWNVLYHGQALTDTLGVGIYPTLMLLDPAGRVAGSAVGMSMQDDPAKRLADLGSWVEQWKRAAASAQAPNGKPPSP</sequence>
<dbReference type="PANTHER" id="PTHR42852">
    <property type="entry name" value="THIOL:DISULFIDE INTERCHANGE PROTEIN DSBE"/>
    <property type="match status" value="1"/>
</dbReference>
<dbReference type="InterPro" id="IPR036249">
    <property type="entry name" value="Thioredoxin-like_sf"/>
</dbReference>
<proteinExistence type="predicted"/>
<dbReference type="InterPro" id="IPR013766">
    <property type="entry name" value="Thioredoxin_domain"/>
</dbReference>
<evidence type="ECO:0000256" key="1">
    <source>
        <dbReference type="SAM" id="SignalP"/>
    </source>
</evidence>
<comment type="caution">
    <text evidence="3">The sequence shown here is derived from an EMBL/GenBank/DDBJ whole genome shotgun (WGS) entry which is preliminary data.</text>
</comment>
<feature type="signal peptide" evidence="1">
    <location>
        <begin position="1"/>
        <end position="19"/>
    </location>
</feature>
<keyword evidence="1" id="KW-0732">Signal</keyword>
<feature type="domain" description="Thioredoxin" evidence="2">
    <location>
        <begin position="97"/>
        <end position="245"/>
    </location>
</feature>
<organism evidence="3 4">
    <name type="scientific">Dyella nitratireducens</name>
    <dbReference type="NCBI Taxonomy" id="1849580"/>
    <lineage>
        <taxon>Bacteria</taxon>
        <taxon>Pseudomonadati</taxon>
        <taxon>Pseudomonadota</taxon>
        <taxon>Gammaproteobacteria</taxon>
        <taxon>Lysobacterales</taxon>
        <taxon>Rhodanobacteraceae</taxon>
        <taxon>Dyella</taxon>
    </lineage>
</organism>
<evidence type="ECO:0000259" key="2">
    <source>
        <dbReference type="PROSITE" id="PS51352"/>
    </source>
</evidence>
<dbReference type="Proteomes" id="UP000620046">
    <property type="component" value="Unassembled WGS sequence"/>
</dbReference>
<dbReference type="InterPro" id="IPR050553">
    <property type="entry name" value="Thioredoxin_ResA/DsbE_sf"/>
</dbReference>
<dbReference type="RefSeq" id="WP_188797575.1">
    <property type="nucleotide sequence ID" value="NZ_BMJA01000005.1"/>
</dbReference>
<dbReference type="Gene3D" id="3.40.30.10">
    <property type="entry name" value="Glutaredoxin"/>
    <property type="match status" value="1"/>
</dbReference>
<dbReference type="EMBL" id="BMJA01000005">
    <property type="protein sequence ID" value="GGA48715.1"/>
    <property type="molecule type" value="Genomic_DNA"/>
</dbReference>
<dbReference type="PANTHER" id="PTHR42852:SF18">
    <property type="entry name" value="CHROMOSOME UNDETERMINED SCAFFOLD_47, WHOLE GENOME SHOTGUN SEQUENCE"/>
    <property type="match status" value="1"/>
</dbReference>
<feature type="chain" id="PRO_5046454678" description="Thioredoxin domain-containing protein" evidence="1">
    <location>
        <begin position="20"/>
        <end position="253"/>
    </location>
</feature>
<protein>
    <recommendedName>
        <fullName evidence="2">Thioredoxin domain-containing protein</fullName>
    </recommendedName>
</protein>
<keyword evidence="4" id="KW-1185">Reference proteome</keyword>
<name>A0ABQ1GR17_9GAMM</name>
<dbReference type="SUPFAM" id="SSF52833">
    <property type="entry name" value="Thioredoxin-like"/>
    <property type="match status" value="1"/>
</dbReference>
<gene>
    <name evidence="3" type="ORF">GCM10010981_42490</name>
</gene>
<dbReference type="Pfam" id="PF00578">
    <property type="entry name" value="AhpC-TSA"/>
    <property type="match status" value="1"/>
</dbReference>
<dbReference type="CDD" id="cd02966">
    <property type="entry name" value="TlpA_like_family"/>
    <property type="match status" value="1"/>
</dbReference>
<dbReference type="InterPro" id="IPR000866">
    <property type="entry name" value="AhpC/TSA"/>
</dbReference>
<reference evidence="4" key="1">
    <citation type="journal article" date="2019" name="Int. J. Syst. Evol. Microbiol.">
        <title>The Global Catalogue of Microorganisms (GCM) 10K type strain sequencing project: providing services to taxonomists for standard genome sequencing and annotation.</title>
        <authorList>
            <consortium name="The Broad Institute Genomics Platform"/>
            <consortium name="The Broad Institute Genome Sequencing Center for Infectious Disease"/>
            <person name="Wu L."/>
            <person name="Ma J."/>
        </authorList>
    </citation>
    <scope>NUCLEOTIDE SEQUENCE [LARGE SCALE GENOMIC DNA]</scope>
    <source>
        <strain evidence="4">CGMCC 1.15439</strain>
    </source>
</reference>
<dbReference type="PROSITE" id="PS51352">
    <property type="entry name" value="THIOREDOXIN_2"/>
    <property type="match status" value="1"/>
</dbReference>
<accession>A0ABQ1GR17</accession>
<evidence type="ECO:0000313" key="4">
    <source>
        <dbReference type="Proteomes" id="UP000620046"/>
    </source>
</evidence>
<evidence type="ECO:0000313" key="3">
    <source>
        <dbReference type="EMBL" id="GGA48715.1"/>
    </source>
</evidence>